<dbReference type="Proteomes" id="UP000648722">
    <property type="component" value="Unassembled WGS sequence"/>
</dbReference>
<dbReference type="SUPFAM" id="SSF53756">
    <property type="entry name" value="UDP-Glycosyltransferase/glycogen phosphorylase"/>
    <property type="match status" value="1"/>
</dbReference>
<protein>
    <recommendedName>
        <fullName evidence="3">Glycosyltransferase</fullName>
    </recommendedName>
</protein>
<evidence type="ECO:0008006" key="3">
    <source>
        <dbReference type="Google" id="ProtNLM"/>
    </source>
</evidence>
<reference evidence="2" key="1">
    <citation type="journal article" date="2019" name="Int. J. Syst. Evol. Microbiol.">
        <title>The Global Catalogue of Microorganisms (GCM) 10K type strain sequencing project: providing services to taxonomists for standard genome sequencing and annotation.</title>
        <authorList>
            <consortium name="The Broad Institute Genomics Platform"/>
            <consortium name="The Broad Institute Genome Sequencing Center for Infectious Disease"/>
            <person name="Wu L."/>
            <person name="Ma J."/>
        </authorList>
    </citation>
    <scope>NUCLEOTIDE SEQUENCE [LARGE SCALE GENOMIC DNA]</scope>
    <source>
        <strain evidence="2">CGMCC 1.12766</strain>
    </source>
</reference>
<sequence>MPAKTFSNDGVTIAYFGTLLEHRGTSVIRELLEHHPDITALCAGWSVDEPSQELQRHPRVRWLGVIPQREANRIIAKEADYILAIYPSDNYNNRFASPNKIFDAIHTRTPLICSDHIKLSEFVRENNLGLLVGSPGDLNYKEFGKLLKSYKGKFEMNPSLLDQYSWDAFEQKLLDLHAPPTARPQG</sequence>
<dbReference type="EMBL" id="BMFS01000002">
    <property type="protein sequence ID" value="GGG94258.1"/>
    <property type="molecule type" value="Genomic_DNA"/>
</dbReference>
<comment type="caution">
    <text evidence="1">The sequence shown here is derived from an EMBL/GenBank/DDBJ whole genome shotgun (WGS) entry which is preliminary data.</text>
</comment>
<evidence type="ECO:0000313" key="1">
    <source>
        <dbReference type="EMBL" id="GGG94258.1"/>
    </source>
</evidence>
<keyword evidence="2" id="KW-1185">Reference proteome</keyword>
<organism evidence="1 2">
    <name type="scientific">Glycocaulis albus</name>
    <dbReference type="NCBI Taxonomy" id="1382801"/>
    <lineage>
        <taxon>Bacteria</taxon>
        <taxon>Pseudomonadati</taxon>
        <taxon>Pseudomonadota</taxon>
        <taxon>Alphaproteobacteria</taxon>
        <taxon>Maricaulales</taxon>
        <taxon>Maricaulaceae</taxon>
        <taxon>Glycocaulis</taxon>
    </lineage>
</organism>
<accession>A0ABQ1XI74</accession>
<name>A0ABQ1XI74_9PROT</name>
<proteinExistence type="predicted"/>
<gene>
    <name evidence="1" type="ORF">GCM10007420_07190</name>
</gene>
<dbReference type="Gene3D" id="3.40.50.2000">
    <property type="entry name" value="Glycogen Phosphorylase B"/>
    <property type="match status" value="1"/>
</dbReference>
<evidence type="ECO:0000313" key="2">
    <source>
        <dbReference type="Proteomes" id="UP000648722"/>
    </source>
</evidence>